<evidence type="ECO:0000313" key="8">
    <source>
        <dbReference type="Proteomes" id="UP000188879"/>
    </source>
</evidence>
<proteinExistence type="predicted"/>
<dbReference type="PANTHER" id="PTHR45138">
    <property type="entry name" value="REGULATORY COMPONENTS OF SENSORY TRANSDUCTION SYSTEM"/>
    <property type="match status" value="1"/>
</dbReference>
<dbReference type="GO" id="GO:0043709">
    <property type="term" value="P:cell adhesion involved in single-species biofilm formation"/>
    <property type="evidence" value="ECO:0007669"/>
    <property type="project" value="TreeGrafter"/>
</dbReference>
<dbReference type="InterPro" id="IPR000700">
    <property type="entry name" value="PAS-assoc_C"/>
</dbReference>
<dbReference type="AlphaFoldDB" id="A0A1V2H2A2"/>
<dbReference type="OrthoDB" id="9812260at2"/>
<dbReference type="InterPro" id="IPR001610">
    <property type="entry name" value="PAC"/>
</dbReference>
<evidence type="ECO:0000256" key="1">
    <source>
        <dbReference type="ARBA" id="ARBA00012528"/>
    </source>
</evidence>
<evidence type="ECO:0000259" key="4">
    <source>
        <dbReference type="PROSITE" id="PS50112"/>
    </source>
</evidence>
<evidence type="ECO:0000259" key="5">
    <source>
        <dbReference type="PROSITE" id="PS50113"/>
    </source>
</evidence>
<dbReference type="SMART" id="SM00267">
    <property type="entry name" value="GGDEF"/>
    <property type="match status" value="1"/>
</dbReference>
<dbReference type="GO" id="GO:0052621">
    <property type="term" value="F:diguanylate cyclase activity"/>
    <property type="evidence" value="ECO:0007669"/>
    <property type="project" value="UniProtKB-EC"/>
</dbReference>
<dbReference type="CDD" id="cd01949">
    <property type="entry name" value="GGDEF"/>
    <property type="match status" value="1"/>
</dbReference>
<accession>A0A1V2H2A2</accession>
<keyword evidence="3" id="KW-0812">Transmembrane</keyword>
<dbReference type="PROSITE" id="PS50113">
    <property type="entry name" value="PAC"/>
    <property type="match status" value="1"/>
</dbReference>
<dbReference type="EC" id="2.7.7.65" evidence="1"/>
<dbReference type="Pfam" id="PF00990">
    <property type="entry name" value="GGDEF"/>
    <property type="match status" value="1"/>
</dbReference>
<feature type="domain" description="PAC" evidence="5">
    <location>
        <begin position="283"/>
        <end position="336"/>
    </location>
</feature>
<dbReference type="InterPro" id="IPR013655">
    <property type="entry name" value="PAS_fold_3"/>
</dbReference>
<evidence type="ECO:0000256" key="3">
    <source>
        <dbReference type="SAM" id="Phobius"/>
    </source>
</evidence>
<dbReference type="PANTHER" id="PTHR45138:SF9">
    <property type="entry name" value="DIGUANYLATE CYCLASE DGCM-RELATED"/>
    <property type="match status" value="1"/>
</dbReference>
<dbReference type="CDD" id="cd00130">
    <property type="entry name" value="PAS"/>
    <property type="match status" value="1"/>
</dbReference>
<dbReference type="PROSITE" id="PS50112">
    <property type="entry name" value="PAS"/>
    <property type="match status" value="1"/>
</dbReference>
<dbReference type="SUPFAM" id="SSF55785">
    <property type="entry name" value="PYP-like sensor domain (PAS domain)"/>
    <property type="match status" value="2"/>
</dbReference>
<dbReference type="SUPFAM" id="SSF55073">
    <property type="entry name" value="Nucleotide cyclase"/>
    <property type="match status" value="1"/>
</dbReference>
<dbReference type="InterPro" id="IPR050469">
    <property type="entry name" value="Diguanylate_Cyclase"/>
</dbReference>
<dbReference type="GO" id="GO:1902201">
    <property type="term" value="P:negative regulation of bacterial-type flagellum-dependent cell motility"/>
    <property type="evidence" value="ECO:0007669"/>
    <property type="project" value="TreeGrafter"/>
</dbReference>
<evidence type="ECO:0000313" key="7">
    <source>
        <dbReference type="EMBL" id="ONG52584.1"/>
    </source>
</evidence>
<dbReference type="GO" id="GO:0005886">
    <property type="term" value="C:plasma membrane"/>
    <property type="evidence" value="ECO:0007669"/>
    <property type="project" value="TreeGrafter"/>
</dbReference>
<keyword evidence="3" id="KW-1133">Transmembrane helix</keyword>
<dbReference type="InterPro" id="IPR035965">
    <property type="entry name" value="PAS-like_dom_sf"/>
</dbReference>
<dbReference type="InterPro" id="IPR043128">
    <property type="entry name" value="Rev_trsase/Diguanyl_cyclase"/>
</dbReference>
<gene>
    <name evidence="7" type="ORF">BKE38_14305</name>
</gene>
<protein>
    <recommendedName>
        <fullName evidence="1">diguanylate cyclase</fullName>
        <ecNumber evidence="1">2.7.7.65</ecNumber>
    </recommendedName>
</protein>
<feature type="transmembrane region" description="Helical" evidence="3">
    <location>
        <begin position="51"/>
        <end position="76"/>
    </location>
</feature>
<dbReference type="InterPro" id="IPR029787">
    <property type="entry name" value="Nucleotide_cyclase"/>
</dbReference>
<dbReference type="SMART" id="SM00086">
    <property type="entry name" value="PAC"/>
    <property type="match status" value="1"/>
</dbReference>
<evidence type="ECO:0000256" key="2">
    <source>
        <dbReference type="ARBA" id="ARBA00034247"/>
    </source>
</evidence>
<dbReference type="Gene3D" id="3.30.450.20">
    <property type="entry name" value="PAS domain"/>
    <property type="match status" value="2"/>
</dbReference>
<dbReference type="Gene3D" id="3.30.70.270">
    <property type="match status" value="1"/>
</dbReference>
<dbReference type="InterPro" id="IPR000014">
    <property type="entry name" value="PAS"/>
</dbReference>
<feature type="domain" description="PAS" evidence="4">
    <location>
        <begin position="210"/>
        <end position="280"/>
    </location>
</feature>
<comment type="catalytic activity">
    <reaction evidence="2">
        <text>2 GTP = 3',3'-c-di-GMP + 2 diphosphate</text>
        <dbReference type="Rhea" id="RHEA:24898"/>
        <dbReference type="ChEBI" id="CHEBI:33019"/>
        <dbReference type="ChEBI" id="CHEBI:37565"/>
        <dbReference type="ChEBI" id="CHEBI:58805"/>
        <dbReference type="EC" id="2.7.7.65"/>
    </reaction>
</comment>
<keyword evidence="8" id="KW-1185">Reference proteome</keyword>
<dbReference type="Proteomes" id="UP000188879">
    <property type="component" value="Unassembled WGS sequence"/>
</dbReference>
<name>A0A1V2H2A2_9PROT</name>
<dbReference type="InterPro" id="IPR000160">
    <property type="entry name" value="GGDEF_dom"/>
</dbReference>
<sequence length="531" mass="55702">MPRFARLTAALADLTARKAARMGRVMAPLQAMAWLLPTGLSLGLLPRAGLSTAALLLAGAGLALSGGAALVVYRWAATVQRQALARRHALLEGIAASMGQGLAIWDQGGRLVAANTLFRELLALPAALLSAGRPAAAVAPAMAALLGAEADPEATARCLALLLAERSPLALALPNGRLLTLRAHPLPGGVVTTCSDVTEIRSAEAALRESEARFRLIAENSGDVVVLSDVDGTRRYVSPMANRVLGLPPEELITHSLTDRAHPDDVDWVEAAAMALADGEPDAAVTYRFQHPDGRWVWIDLRARTHTHPVTGAPLGYVAVMRDATEAKAAEARLLEALENMEEMATTDALTGLANRRRFEEAMALEWRRCAREGQPLSLLVLDADNFKRYNDRYGHPAGDTCLRMLAGCLSATARRPGDVAARQGGEEFAMLMPKTDAEGAALLAERVRAAVAAEALPHAGNQPAGIVTISVGVATAYPEPELDEPGARSGAEALLSAADSALYAAKMGGRNRICAAGPTVVALPTAVGAM</sequence>
<dbReference type="Pfam" id="PF08447">
    <property type="entry name" value="PAS_3"/>
    <property type="match status" value="1"/>
</dbReference>
<dbReference type="NCBIfam" id="TIGR00229">
    <property type="entry name" value="sensory_box"/>
    <property type="match status" value="1"/>
</dbReference>
<dbReference type="SMART" id="SM00091">
    <property type="entry name" value="PAS"/>
    <property type="match status" value="2"/>
</dbReference>
<keyword evidence="3" id="KW-0472">Membrane</keyword>
<dbReference type="EMBL" id="MLCO01000137">
    <property type="protein sequence ID" value="ONG52584.1"/>
    <property type="molecule type" value="Genomic_DNA"/>
</dbReference>
<reference evidence="7 8" key="1">
    <citation type="submission" date="2016-10" db="EMBL/GenBank/DDBJ databases">
        <title>Draft Genome sequence of Roseomonas sp. strain M3.</title>
        <authorList>
            <person name="Subhash Y."/>
            <person name="Lee S."/>
        </authorList>
    </citation>
    <scope>NUCLEOTIDE SEQUENCE [LARGE SCALE GENOMIC DNA]</scope>
    <source>
        <strain evidence="7 8">M3</strain>
    </source>
</reference>
<dbReference type="Pfam" id="PF12860">
    <property type="entry name" value="PAS_7"/>
    <property type="match status" value="1"/>
</dbReference>
<dbReference type="NCBIfam" id="TIGR00254">
    <property type="entry name" value="GGDEF"/>
    <property type="match status" value="1"/>
</dbReference>
<evidence type="ECO:0000259" key="6">
    <source>
        <dbReference type="PROSITE" id="PS50887"/>
    </source>
</evidence>
<comment type="caution">
    <text evidence="7">The sequence shown here is derived from an EMBL/GenBank/DDBJ whole genome shotgun (WGS) entry which is preliminary data.</text>
</comment>
<dbReference type="FunFam" id="3.30.70.270:FF:000001">
    <property type="entry name" value="Diguanylate cyclase domain protein"/>
    <property type="match status" value="1"/>
</dbReference>
<organism evidence="7 8">
    <name type="scientific">Teichococcus deserti</name>
    <dbReference type="NCBI Taxonomy" id="1817963"/>
    <lineage>
        <taxon>Bacteria</taxon>
        <taxon>Pseudomonadati</taxon>
        <taxon>Pseudomonadota</taxon>
        <taxon>Alphaproteobacteria</taxon>
        <taxon>Acetobacterales</taxon>
        <taxon>Roseomonadaceae</taxon>
        <taxon>Roseomonas</taxon>
    </lineage>
</organism>
<feature type="transmembrane region" description="Helical" evidence="3">
    <location>
        <begin position="25"/>
        <end position="45"/>
    </location>
</feature>
<dbReference type="PROSITE" id="PS50887">
    <property type="entry name" value="GGDEF"/>
    <property type="match status" value="1"/>
</dbReference>
<feature type="domain" description="GGDEF" evidence="6">
    <location>
        <begin position="375"/>
        <end position="519"/>
    </location>
</feature>